<reference evidence="1 2" key="1">
    <citation type="submission" date="2017-04" db="EMBL/GenBank/DDBJ databases">
        <title>Comparative genome analysis of Subtercola boreus.</title>
        <authorList>
            <person name="Cho Y.-J."/>
            <person name="Cho A."/>
            <person name="Kim O.-S."/>
            <person name="Lee J.-I."/>
        </authorList>
    </citation>
    <scope>NUCLEOTIDE SEQUENCE [LARGE SCALE GENOMIC DNA]</scope>
    <source>
        <strain evidence="1 2">K300</strain>
    </source>
</reference>
<organism evidence="1 2">
    <name type="scientific">Subtercola boreus</name>
    <dbReference type="NCBI Taxonomy" id="120213"/>
    <lineage>
        <taxon>Bacteria</taxon>
        <taxon>Bacillati</taxon>
        <taxon>Actinomycetota</taxon>
        <taxon>Actinomycetes</taxon>
        <taxon>Micrococcales</taxon>
        <taxon>Microbacteriaceae</taxon>
        <taxon>Subtercola</taxon>
    </lineage>
</organism>
<dbReference type="EMBL" id="NBWZ01000001">
    <property type="protein sequence ID" value="RFA09032.1"/>
    <property type="molecule type" value="Genomic_DNA"/>
</dbReference>
<comment type="caution">
    <text evidence="1">The sequence shown here is derived from an EMBL/GenBank/DDBJ whole genome shotgun (WGS) entry which is preliminary data.</text>
</comment>
<dbReference type="Proteomes" id="UP000256486">
    <property type="component" value="Unassembled WGS sequence"/>
</dbReference>
<keyword evidence="2" id="KW-1185">Reference proteome</keyword>
<dbReference type="RefSeq" id="WP_116414425.1">
    <property type="nucleotide sequence ID" value="NZ_NBWZ01000001.1"/>
</dbReference>
<evidence type="ECO:0000313" key="2">
    <source>
        <dbReference type="Proteomes" id="UP000256486"/>
    </source>
</evidence>
<name>A0A3E0VGJ2_9MICO</name>
<sequence>MDLAVLIVSIGALTITGIAATSAWVQAKLAVSARKNAEAAEGRAIDAERRALEAAESSAASSIRVAAAFEQANDLARASTLTVKDAAHHDLIAAISPLVSINVLSMEIWPYFETLRLRMITFIDRAGKDSELIGNWLDAERTYGLQCVRDSMHAARTVPRSELWASQTAQAMSPLHTWAMNLITNLRVWRAKGDEVLDDLVDQTNQTIQVTRPVS</sequence>
<evidence type="ECO:0000313" key="1">
    <source>
        <dbReference type="EMBL" id="RFA09032.1"/>
    </source>
</evidence>
<dbReference type="AlphaFoldDB" id="A0A3E0VGJ2"/>
<protein>
    <submittedName>
        <fullName evidence="1">Uncharacterized protein</fullName>
    </submittedName>
</protein>
<proteinExistence type="predicted"/>
<gene>
    <name evidence="1" type="ORF">B7R54_07190</name>
</gene>
<accession>A0A3E0VGJ2</accession>